<dbReference type="Proteomes" id="UP000182977">
    <property type="component" value="Chromosome I"/>
</dbReference>
<protein>
    <submittedName>
        <fullName evidence="3">Uncharacterized protein</fullName>
    </submittedName>
</protein>
<keyword evidence="2" id="KW-0812">Transmembrane</keyword>
<keyword evidence="2" id="KW-0472">Membrane</keyword>
<dbReference type="AlphaFoldDB" id="A0A1H2LIP9"/>
<keyword evidence="2" id="KW-1133">Transmembrane helix</keyword>
<gene>
    <name evidence="3" type="ORF">SAMN04488563_6239</name>
</gene>
<keyword evidence="4" id="KW-1185">Reference proteome</keyword>
<evidence type="ECO:0000256" key="1">
    <source>
        <dbReference type="SAM" id="MobiDB-lite"/>
    </source>
</evidence>
<accession>A0A1H2LIP9</accession>
<feature type="region of interest" description="Disordered" evidence="1">
    <location>
        <begin position="31"/>
        <end position="54"/>
    </location>
</feature>
<organism evidence="3 4">
    <name type="scientific">Jiangella alkaliphila</name>
    <dbReference type="NCBI Taxonomy" id="419479"/>
    <lineage>
        <taxon>Bacteria</taxon>
        <taxon>Bacillati</taxon>
        <taxon>Actinomycetota</taxon>
        <taxon>Actinomycetes</taxon>
        <taxon>Jiangellales</taxon>
        <taxon>Jiangellaceae</taxon>
        <taxon>Jiangella</taxon>
    </lineage>
</organism>
<evidence type="ECO:0000313" key="3">
    <source>
        <dbReference type="EMBL" id="SDU80900.1"/>
    </source>
</evidence>
<proteinExistence type="predicted"/>
<dbReference type="EMBL" id="LT629791">
    <property type="protein sequence ID" value="SDU80900.1"/>
    <property type="molecule type" value="Genomic_DNA"/>
</dbReference>
<evidence type="ECO:0000313" key="4">
    <source>
        <dbReference type="Proteomes" id="UP000182977"/>
    </source>
</evidence>
<feature type="transmembrane region" description="Helical" evidence="2">
    <location>
        <begin position="6"/>
        <end position="24"/>
    </location>
</feature>
<feature type="compositionally biased region" description="Low complexity" evidence="1">
    <location>
        <begin position="35"/>
        <end position="47"/>
    </location>
</feature>
<evidence type="ECO:0000256" key="2">
    <source>
        <dbReference type="SAM" id="Phobius"/>
    </source>
</evidence>
<name>A0A1H2LIP9_9ACTN</name>
<reference evidence="4" key="1">
    <citation type="submission" date="2016-10" db="EMBL/GenBank/DDBJ databases">
        <authorList>
            <person name="Varghese N."/>
            <person name="Submissions S."/>
        </authorList>
    </citation>
    <scope>NUCLEOTIDE SEQUENCE [LARGE SCALE GENOMIC DNA]</scope>
    <source>
        <strain evidence="4">DSM 45079</strain>
    </source>
</reference>
<dbReference type="OrthoDB" id="5197635at2"/>
<dbReference type="STRING" id="419479.SAMN04488563_6239"/>
<dbReference type="RefSeq" id="WP_157524353.1">
    <property type="nucleotide sequence ID" value="NZ_KQ061228.1"/>
</dbReference>
<sequence length="54" mass="5667">MQDVAFIGLTVLFFVVMALLGAGVDRLGRRHGIDADATPSDAAAEAPTAREVRP</sequence>